<dbReference type="Proteomes" id="UP000588491">
    <property type="component" value="Unassembled WGS sequence"/>
</dbReference>
<dbReference type="AlphaFoldDB" id="A0A7Y0PMZ1"/>
<dbReference type="RefSeq" id="WP_016202933.1">
    <property type="nucleotide sequence ID" value="NZ_JABBPK010000001.1"/>
</dbReference>
<reference evidence="2 3" key="1">
    <citation type="submission" date="2020-04" db="EMBL/GenBank/DDBJ databases">
        <title>Bacillus sp. UniB3 isolated from commercial digestive syrup.</title>
        <authorList>
            <person name="Thorat V."/>
            <person name="Kirdat K."/>
            <person name="Tiwarekar B."/>
            <person name="Yadav A."/>
        </authorList>
    </citation>
    <scope>NUCLEOTIDE SEQUENCE [LARGE SCALE GENOMIC DNA]</scope>
    <source>
        <strain evidence="2 3">UniB3</strain>
    </source>
</reference>
<evidence type="ECO:0000313" key="2">
    <source>
        <dbReference type="EMBL" id="NMO78543.1"/>
    </source>
</evidence>
<gene>
    <name evidence="2" type="ORF">HHU08_16285</name>
</gene>
<evidence type="ECO:0000313" key="3">
    <source>
        <dbReference type="Proteomes" id="UP000588491"/>
    </source>
</evidence>
<organism evidence="2 3">
    <name type="scientific">Niallia alba</name>
    <dbReference type="NCBI Taxonomy" id="2729105"/>
    <lineage>
        <taxon>Bacteria</taxon>
        <taxon>Bacillati</taxon>
        <taxon>Bacillota</taxon>
        <taxon>Bacilli</taxon>
        <taxon>Bacillales</taxon>
        <taxon>Bacillaceae</taxon>
        <taxon>Niallia</taxon>
    </lineage>
</organism>
<keyword evidence="3" id="KW-1185">Reference proteome</keyword>
<proteinExistence type="predicted"/>
<evidence type="ECO:0000256" key="1">
    <source>
        <dbReference type="SAM" id="Phobius"/>
    </source>
</evidence>
<keyword evidence="1" id="KW-0472">Membrane</keyword>
<keyword evidence="1" id="KW-1133">Transmembrane helix</keyword>
<comment type="caution">
    <text evidence="2">The sequence shown here is derived from an EMBL/GenBank/DDBJ whole genome shotgun (WGS) entry which is preliminary data.</text>
</comment>
<dbReference type="EMBL" id="JABBPK010000001">
    <property type="protein sequence ID" value="NMO78543.1"/>
    <property type="molecule type" value="Genomic_DNA"/>
</dbReference>
<accession>A0A7Y0PMZ1</accession>
<name>A0A7Y0PMZ1_9BACI</name>
<feature type="transmembrane region" description="Helical" evidence="1">
    <location>
        <begin position="44"/>
        <end position="65"/>
    </location>
</feature>
<sequence>MVGYGYSNQVPPAVPLGGIGPAPVGYGGAPYPAYGGVYGGAGGFWYAFLIILFIVIILFWGFWAFGSYYR</sequence>
<keyword evidence="1" id="KW-0812">Transmembrane</keyword>
<protein>
    <submittedName>
        <fullName evidence="2">Sporulation protein YjcZ</fullName>
    </submittedName>
</protein>